<gene>
    <name evidence="2" type="ORF">A5821_003155</name>
</gene>
<dbReference type="AlphaFoldDB" id="A0AAQ3WEH6"/>
<keyword evidence="1" id="KW-0812">Transmembrane</keyword>
<accession>A0AAQ3WEH6</accession>
<protein>
    <submittedName>
        <fullName evidence="2">Uncharacterized protein</fullName>
    </submittedName>
</protein>
<reference evidence="3" key="1">
    <citation type="submission" date="2017-05" db="EMBL/GenBank/DDBJ databases">
        <title>The Genome Sequence of EEnterococcus faecalis 9F2_4866.</title>
        <authorList>
            <consortium name="The Broad Institute Genomics Platform"/>
            <consortium name="The Broad Institute Genomic Center for Infectious Diseases"/>
            <person name="Earl A."/>
            <person name="Manson A."/>
            <person name="Schwartman J."/>
            <person name="Gilmore M."/>
            <person name="Abouelleil A."/>
            <person name="Cao P."/>
            <person name="Chapman S."/>
            <person name="Cusick C."/>
            <person name="Shea T."/>
            <person name="Young S."/>
            <person name="Neafsey D."/>
            <person name="Nusbaum C."/>
            <person name="Birren B."/>
        </authorList>
    </citation>
    <scope>NUCLEOTIDE SEQUENCE [LARGE SCALE GENOMIC DNA]</scope>
    <source>
        <strain evidence="3">7F3_DIV0205</strain>
    </source>
</reference>
<evidence type="ECO:0000313" key="3">
    <source>
        <dbReference type="Proteomes" id="UP000194948"/>
    </source>
</evidence>
<proteinExistence type="predicted"/>
<evidence type="ECO:0000256" key="1">
    <source>
        <dbReference type="SAM" id="Phobius"/>
    </source>
</evidence>
<dbReference type="Proteomes" id="UP000194948">
    <property type="component" value="Chromosome"/>
</dbReference>
<feature type="transmembrane region" description="Helical" evidence="1">
    <location>
        <begin position="6"/>
        <end position="27"/>
    </location>
</feature>
<organism evidence="2 3">
    <name type="scientific">Candidatus Enterococcus palustris</name>
    <dbReference type="NCBI Taxonomy" id="1834189"/>
    <lineage>
        <taxon>Bacteria</taxon>
        <taxon>Bacillati</taxon>
        <taxon>Bacillota</taxon>
        <taxon>Bacilli</taxon>
        <taxon>Lactobacillales</taxon>
        <taxon>Enterococcaceae</taxon>
        <taxon>Enterococcus</taxon>
    </lineage>
</organism>
<name>A0AAQ3WEH6_9ENTE</name>
<sequence length="271" mass="31162">MVKSGWVGKIIYIIVILSSISICLIGIRSKANQEQQRKVEYAKSTIKSEAVKIKRLNKQIRQLYQNDQEEFLVEPIEKAKIKDIERDIIILKTEAVDFGLKSKDFLTDNSEVWQGKKELLLKIEEVKNKSGIQKRVSDLLVQAPTDWTTENLDVVIKENTTAEDIIKIRNDVSKMKDQWSEAITSVLDQMDVQVKQYNEIKQSIAEMNRDGVLTSEANMENFIFIFNQLSEIKNETLKKELSDQLDVIDKLLEKQAIDGSATEQDEVQPNE</sequence>
<dbReference type="EMBL" id="CP147244">
    <property type="protein sequence ID" value="WYK02018.1"/>
    <property type="molecule type" value="Genomic_DNA"/>
</dbReference>
<evidence type="ECO:0000313" key="2">
    <source>
        <dbReference type="EMBL" id="WYK02018.1"/>
    </source>
</evidence>
<dbReference type="RefSeq" id="WP_086315652.1">
    <property type="nucleotide sequence ID" value="NZ_CP147244.1"/>
</dbReference>
<keyword evidence="1" id="KW-1133">Transmembrane helix</keyword>
<keyword evidence="1" id="KW-0472">Membrane</keyword>
<keyword evidence="3" id="KW-1185">Reference proteome</keyword>
<reference evidence="2 3" key="2">
    <citation type="submission" date="2024-03" db="EMBL/GenBank/DDBJ databases">
        <title>The Genome Sequence of Enterococcus sp. DIV0205d.</title>
        <authorList>
            <consortium name="The Broad Institute Genomics Platform"/>
            <consortium name="The Broad Institute Microbial Omics Core"/>
            <consortium name="The Broad Institute Genomic Center for Infectious Diseases"/>
            <person name="Earl A."/>
            <person name="Manson A."/>
            <person name="Gilmore M."/>
            <person name="Schwartman J."/>
            <person name="Shea T."/>
            <person name="Abouelleil A."/>
            <person name="Cao P."/>
            <person name="Chapman S."/>
            <person name="Cusick C."/>
            <person name="Young S."/>
            <person name="Neafsey D."/>
            <person name="Nusbaum C."/>
            <person name="Birren B."/>
        </authorList>
    </citation>
    <scope>NUCLEOTIDE SEQUENCE [LARGE SCALE GENOMIC DNA]</scope>
    <source>
        <strain evidence="2 3">7F3_DIV0205</strain>
    </source>
</reference>